<organism evidence="2 3">
    <name type="scientific">OM182 bacterium BACL3 MAG-120619-bin3</name>
    <dbReference type="NCBI Taxonomy" id="1655593"/>
    <lineage>
        <taxon>Bacteria</taxon>
        <taxon>Pseudomonadati</taxon>
        <taxon>Pseudomonadota</taxon>
        <taxon>Gammaproteobacteria</taxon>
        <taxon>OMG group</taxon>
        <taxon>OM182 clade</taxon>
    </lineage>
</organism>
<evidence type="ECO:0000313" key="2">
    <source>
        <dbReference type="EMBL" id="KRO84574.1"/>
    </source>
</evidence>
<dbReference type="InterPro" id="IPR016040">
    <property type="entry name" value="NAD(P)-bd_dom"/>
</dbReference>
<dbReference type="Pfam" id="PF13460">
    <property type="entry name" value="NAD_binding_10"/>
    <property type="match status" value="1"/>
</dbReference>
<name>A0A0R2TCE4_9GAMM</name>
<dbReference type="Gene3D" id="3.40.50.720">
    <property type="entry name" value="NAD(P)-binding Rossmann-like Domain"/>
    <property type="match status" value="1"/>
</dbReference>
<dbReference type="InterPro" id="IPR036291">
    <property type="entry name" value="NAD(P)-bd_dom_sf"/>
</dbReference>
<dbReference type="PANTHER" id="PTHR12126">
    <property type="entry name" value="NADH-UBIQUINONE OXIDOREDUCTASE 39 KDA SUBUNIT-RELATED"/>
    <property type="match status" value="1"/>
</dbReference>
<evidence type="ECO:0000259" key="1">
    <source>
        <dbReference type="Pfam" id="PF13460"/>
    </source>
</evidence>
<dbReference type="Proteomes" id="UP000051242">
    <property type="component" value="Unassembled WGS sequence"/>
</dbReference>
<proteinExistence type="predicted"/>
<gene>
    <name evidence="2" type="ORF">ABR85_11660</name>
</gene>
<comment type="caution">
    <text evidence="2">The sequence shown here is derived from an EMBL/GenBank/DDBJ whole genome shotgun (WGS) entry which is preliminary data.</text>
</comment>
<protein>
    <recommendedName>
        <fullName evidence="1">NAD(P)-binding domain-containing protein</fullName>
    </recommendedName>
</protein>
<dbReference type="EMBL" id="LICD01000001">
    <property type="protein sequence ID" value="KRO84574.1"/>
    <property type="molecule type" value="Genomic_DNA"/>
</dbReference>
<evidence type="ECO:0000313" key="3">
    <source>
        <dbReference type="Proteomes" id="UP000051242"/>
    </source>
</evidence>
<dbReference type="InterPro" id="IPR051207">
    <property type="entry name" value="ComplexI_NDUFA9_subunit"/>
</dbReference>
<accession>A0A0R2TCE4</accession>
<dbReference type="SUPFAM" id="SSF51735">
    <property type="entry name" value="NAD(P)-binding Rossmann-fold domains"/>
    <property type="match status" value="1"/>
</dbReference>
<dbReference type="PANTHER" id="PTHR12126:SF11">
    <property type="entry name" value="NADH DEHYDROGENASE [UBIQUINONE] 1 ALPHA SUBCOMPLEX SUBUNIT 9, MITOCHONDRIAL"/>
    <property type="match status" value="1"/>
</dbReference>
<dbReference type="GO" id="GO:0044877">
    <property type="term" value="F:protein-containing complex binding"/>
    <property type="evidence" value="ECO:0007669"/>
    <property type="project" value="TreeGrafter"/>
</dbReference>
<reference evidence="2 3" key="1">
    <citation type="submission" date="2015-10" db="EMBL/GenBank/DDBJ databases">
        <title>Metagenome-Assembled Genomes uncover a global brackish microbiome.</title>
        <authorList>
            <person name="Hugerth L.W."/>
            <person name="Larsson J."/>
            <person name="Alneberg J."/>
            <person name="Lindh M.V."/>
            <person name="Legrand C."/>
            <person name="Pinhassi J."/>
            <person name="Andersson A.F."/>
        </authorList>
    </citation>
    <scope>NUCLEOTIDE SEQUENCE [LARGE SCALE GENOMIC DNA]</scope>
    <source>
        <strain evidence="2">BACL22 MAG-120619-bin3</strain>
    </source>
</reference>
<feature type="domain" description="NAD(P)-binding" evidence="1">
    <location>
        <begin position="7"/>
        <end position="155"/>
    </location>
</feature>
<dbReference type="AlphaFoldDB" id="A0A0R2TCE4"/>
<sequence>MKIAITGANSSVGMNLLAQVGQQPDLQFIAGVRSESARNALPSSAQISSCCIRYDDAAVLAQALAGADCVVHLAGILIEGKHSKYREANVDATRTVVDAAKQIGAKHVVFISVVGADPASSNAYFRSKGEAEALVAASGLSATIIRTPILLGPGTAGASALASAARNPKAKALGGGHYKMRPLDIDDLNAAIFNACKEQAAGCASHELVGPEAIAYCDLIKKTARKINPDSTLEVGSIPIGFTKLMAGITSTLRGGGFTPTVIDVITQDEEVSHNGFAELGVTLTSLDRTIEKILEK</sequence>